<evidence type="ECO:0000256" key="1">
    <source>
        <dbReference type="ARBA" id="ARBA00006484"/>
    </source>
</evidence>
<keyword evidence="4" id="KW-1185">Reference proteome</keyword>
<gene>
    <name evidence="3" type="ORF">OLEA9_A093112</name>
</gene>
<dbReference type="PANTHER" id="PTHR43180:SF41">
    <property type="entry name" value="SHORT-CHAIN DEHYDROGENASE REDUCTASE 2A"/>
    <property type="match status" value="1"/>
</dbReference>
<dbReference type="InterPro" id="IPR036291">
    <property type="entry name" value="NAD(P)-bd_dom_sf"/>
</dbReference>
<dbReference type="Proteomes" id="UP000594638">
    <property type="component" value="Unassembled WGS sequence"/>
</dbReference>
<dbReference type="GO" id="GO:0016491">
    <property type="term" value="F:oxidoreductase activity"/>
    <property type="evidence" value="ECO:0007669"/>
    <property type="project" value="UniProtKB-KW"/>
</dbReference>
<dbReference type="PRINTS" id="PR00081">
    <property type="entry name" value="GDHRDH"/>
</dbReference>
<dbReference type="PANTHER" id="PTHR43180">
    <property type="entry name" value="3-OXOACYL-(ACYL-CARRIER-PROTEIN) REDUCTASE (AFU_ORTHOLOGUE AFUA_6G11210)"/>
    <property type="match status" value="1"/>
</dbReference>
<reference evidence="3 4" key="1">
    <citation type="submission" date="2019-12" db="EMBL/GenBank/DDBJ databases">
        <authorList>
            <person name="Alioto T."/>
            <person name="Alioto T."/>
            <person name="Gomez Garrido J."/>
        </authorList>
    </citation>
    <scope>NUCLEOTIDE SEQUENCE [LARGE SCALE GENOMIC DNA]</scope>
</reference>
<dbReference type="PRINTS" id="PR00080">
    <property type="entry name" value="SDRFAMILY"/>
</dbReference>
<dbReference type="PROSITE" id="PS00061">
    <property type="entry name" value="ADH_SHORT"/>
    <property type="match status" value="1"/>
</dbReference>
<comment type="caution">
    <text evidence="3">The sequence shown here is derived from an EMBL/GenBank/DDBJ whole genome shotgun (WGS) entry which is preliminary data.</text>
</comment>
<dbReference type="EMBL" id="CACTIH010007513">
    <property type="protein sequence ID" value="CAA3014932.1"/>
    <property type="molecule type" value="Genomic_DNA"/>
</dbReference>
<dbReference type="InterPro" id="IPR020904">
    <property type="entry name" value="Sc_DH/Rdtase_CS"/>
</dbReference>
<dbReference type="AlphaFoldDB" id="A0A8S0U8I3"/>
<evidence type="ECO:0000313" key="3">
    <source>
        <dbReference type="EMBL" id="CAA3014932.1"/>
    </source>
</evidence>
<protein>
    <submittedName>
        <fullName evidence="3">Short-chain dehydrogenase reductase 2a</fullName>
    </submittedName>
</protein>
<dbReference type="OrthoDB" id="47007at2759"/>
<comment type="similarity">
    <text evidence="1">Belongs to the short-chain dehydrogenases/reductases (SDR) family.</text>
</comment>
<sequence>MHEDIPEKPLGGLVMTVALKTRMIVGKFNVLLNNAGVLGNQPKHRNIVDFDVNEFDRVMNVNIQGTALGMKHAAHAMIPMGAGCIISISNVAGVMDGLGLHAYTASKHAIVGLTKNAACELGRNGIRFNCIS</sequence>
<organism evidence="3 4">
    <name type="scientific">Olea europaea subsp. europaea</name>
    <dbReference type="NCBI Taxonomy" id="158383"/>
    <lineage>
        <taxon>Eukaryota</taxon>
        <taxon>Viridiplantae</taxon>
        <taxon>Streptophyta</taxon>
        <taxon>Embryophyta</taxon>
        <taxon>Tracheophyta</taxon>
        <taxon>Spermatophyta</taxon>
        <taxon>Magnoliopsida</taxon>
        <taxon>eudicotyledons</taxon>
        <taxon>Gunneridae</taxon>
        <taxon>Pentapetalae</taxon>
        <taxon>asterids</taxon>
        <taxon>lamiids</taxon>
        <taxon>Lamiales</taxon>
        <taxon>Oleaceae</taxon>
        <taxon>Oleeae</taxon>
        <taxon>Olea</taxon>
    </lineage>
</organism>
<dbReference type="SUPFAM" id="SSF51735">
    <property type="entry name" value="NAD(P)-binding Rossmann-fold domains"/>
    <property type="match status" value="1"/>
</dbReference>
<evidence type="ECO:0000256" key="2">
    <source>
        <dbReference type="ARBA" id="ARBA00023002"/>
    </source>
</evidence>
<name>A0A8S0U8I3_OLEEU</name>
<accession>A0A8S0U8I3</accession>
<dbReference type="Gramene" id="OE9A093112T1">
    <property type="protein sequence ID" value="OE9A093112C1"/>
    <property type="gene ID" value="OE9A093112"/>
</dbReference>
<dbReference type="Pfam" id="PF00106">
    <property type="entry name" value="adh_short"/>
    <property type="match status" value="1"/>
</dbReference>
<evidence type="ECO:0000313" key="4">
    <source>
        <dbReference type="Proteomes" id="UP000594638"/>
    </source>
</evidence>
<proteinExistence type="inferred from homology"/>
<dbReference type="Gene3D" id="3.40.50.720">
    <property type="entry name" value="NAD(P)-binding Rossmann-like Domain"/>
    <property type="match status" value="1"/>
</dbReference>
<keyword evidence="2" id="KW-0560">Oxidoreductase</keyword>
<dbReference type="InterPro" id="IPR002347">
    <property type="entry name" value="SDR_fam"/>
</dbReference>